<evidence type="ECO:0000313" key="3">
    <source>
        <dbReference type="Proteomes" id="UP000036464"/>
    </source>
</evidence>
<feature type="transmembrane region" description="Helical" evidence="1">
    <location>
        <begin position="26"/>
        <end position="44"/>
    </location>
</feature>
<dbReference type="EMBL" id="LDPO01000061">
    <property type="protein sequence ID" value="KLO25220.1"/>
    <property type="molecule type" value="Genomic_DNA"/>
</dbReference>
<keyword evidence="1" id="KW-1133">Transmembrane helix</keyword>
<keyword evidence="1" id="KW-0812">Transmembrane</keyword>
<name>A0ABR5F8Z7_9MYCO</name>
<dbReference type="PANTHER" id="PTHR22683:SF1">
    <property type="entry name" value="TYPE VII SECRETION SYSTEM PROTEIN ESSC"/>
    <property type="match status" value="1"/>
</dbReference>
<sequence>MDRGTITVEPPPELPRLVPASFLQRALPVVIVILIVGMVIAMVATGMRLVSPVMLFFPFALLVAAAGIYRGGDKKARTVEVDAERADYLRYLSVVRDNIRGSAAKQRAAAEWSHPDPVDLAAVPGSRRQWERDPHDDDFLVLRTGRHSVPLASPVRVADTADEIDLEPVSHSALRSLLDTQRTVRDVPVGLDLTKVSRVTVLGEGDGAADDVRGALRAWVTQAVTWHDPTVLGVALASPELESPAWSWCKWLPHVDIPGQVDGVGPARYLASSAEELSALLTPVLAARPPFTGGPAETTRHLLVI</sequence>
<feature type="non-terminal residue" evidence="2">
    <location>
        <position position="305"/>
    </location>
</feature>
<dbReference type="PANTHER" id="PTHR22683">
    <property type="entry name" value="SPORULATION PROTEIN RELATED"/>
    <property type="match status" value="1"/>
</dbReference>
<keyword evidence="3" id="KW-1185">Reference proteome</keyword>
<feature type="transmembrane region" description="Helical" evidence="1">
    <location>
        <begin position="50"/>
        <end position="69"/>
    </location>
</feature>
<keyword evidence="1" id="KW-0472">Membrane</keyword>
<evidence type="ECO:0000313" key="2">
    <source>
        <dbReference type="EMBL" id="KLO25220.1"/>
    </source>
</evidence>
<proteinExistence type="predicted"/>
<reference evidence="2 3" key="1">
    <citation type="submission" date="2015-05" db="EMBL/GenBank/DDBJ databases">
        <title>Genome sequence of Mycobacterium heraklionense Davo strain.</title>
        <authorList>
            <person name="Greninger A.L."/>
            <person name="Cunningham G."/>
            <person name="Miller S."/>
        </authorList>
    </citation>
    <scope>NUCLEOTIDE SEQUENCE [LARGE SCALE GENOMIC DNA]</scope>
    <source>
        <strain evidence="2 3">Davo</strain>
    </source>
</reference>
<protein>
    <submittedName>
        <fullName evidence="2">Secretion protein EccC</fullName>
    </submittedName>
</protein>
<accession>A0ABR5F8Z7</accession>
<dbReference type="InterPro" id="IPR050206">
    <property type="entry name" value="FtsK/SpoIIIE/SftA"/>
</dbReference>
<organism evidence="2 3">
    <name type="scientific">Mycolicibacter heraklionensis</name>
    <dbReference type="NCBI Taxonomy" id="512402"/>
    <lineage>
        <taxon>Bacteria</taxon>
        <taxon>Bacillati</taxon>
        <taxon>Actinomycetota</taxon>
        <taxon>Actinomycetes</taxon>
        <taxon>Mycobacteriales</taxon>
        <taxon>Mycobacteriaceae</taxon>
        <taxon>Mycolicibacter</taxon>
    </lineage>
</organism>
<gene>
    <name evidence="2" type="ORF">ABW16_23640</name>
</gene>
<comment type="caution">
    <text evidence="2">The sequence shown here is derived from an EMBL/GenBank/DDBJ whole genome shotgun (WGS) entry which is preliminary data.</text>
</comment>
<evidence type="ECO:0000256" key="1">
    <source>
        <dbReference type="SAM" id="Phobius"/>
    </source>
</evidence>
<dbReference type="Proteomes" id="UP000036464">
    <property type="component" value="Unassembled WGS sequence"/>
</dbReference>